<dbReference type="InterPro" id="IPR036388">
    <property type="entry name" value="WH-like_DNA-bd_sf"/>
</dbReference>
<dbReference type="Gene3D" id="1.10.10.10">
    <property type="entry name" value="Winged helix-like DNA-binding domain superfamily/Winged helix DNA-binding domain"/>
    <property type="match status" value="1"/>
</dbReference>
<dbReference type="InterPro" id="IPR000847">
    <property type="entry name" value="LysR_HTH_N"/>
</dbReference>
<evidence type="ECO:0000256" key="4">
    <source>
        <dbReference type="ARBA" id="ARBA00023163"/>
    </source>
</evidence>
<keyword evidence="3" id="KW-0238">DNA-binding</keyword>
<protein>
    <submittedName>
        <fullName evidence="6">LysR family transcriptional regulator</fullName>
    </submittedName>
</protein>
<evidence type="ECO:0000313" key="7">
    <source>
        <dbReference type="Proteomes" id="UP000188879"/>
    </source>
</evidence>
<dbReference type="AlphaFoldDB" id="A0A1V2H663"/>
<dbReference type="SUPFAM" id="SSF53850">
    <property type="entry name" value="Periplasmic binding protein-like II"/>
    <property type="match status" value="1"/>
</dbReference>
<evidence type="ECO:0000259" key="5">
    <source>
        <dbReference type="PROSITE" id="PS50931"/>
    </source>
</evidence>
<dbReference type="GO" id="GO:0003700">
    <property type="term" value="F:DNA-binding transcription factor activity"/>
    <property type="evidence" value="ECO:0007669"/>
    <property type="project" value="InterPro"/>
</dbReference>
<reference evidence="6 7" key="1">
    <citation type="submission" date="2016-10" db="EMBL/GenBank/DDBJ databases">
        <title>Draft Genome sequence of Roseomonas sp. strain M3.</title>
        <authorList>
            <person name="Subhash Y."/>
            <person name="Lee S."/>
        </authorList>
    </citation>
    <scope>NUCLEOTIDE SEQUENCE [LARGE SCALE GENOMIC DNA]</scope>
    <source>
        <strain evidence="6 7">M3</strain>
    </source>
</reference>
<dbReference type="Proteomes" id="UP000188879">
    <property type="component" value="Unassembled WGS sequence"/>
</dbReference>
<dbReference type="Gene3D" id="3.40.190.290">
    <property type="match status" value="1"/>
</dbReference>
<sequence>MPLNRADLADFTCFLAIARHRSFRLAALELGVSPSALSHALKGLEARLGVRLVNRTNRSVMLTAAGQELEQAISQPFDAIGQAVEALNRHRDAPAGRVRLNAVVDAVSLVLAPVLPEFARRYPNIELEISASNRMVDVIGSGFDAGLRHGGTVPEDMVAQRVSADLRWVVAASPDYLARHGRPATPRDLQAHRCIGVRLGDDRLYRWEFMGPEGEFAVAVPSQFILDDGRAMVALALAGAGLAYAAEPVFAPHLASGALELVLQDWATSGPGYQIYYSSRRQVPAGLRLLVELIREMRPLGL</sequence>
<keyword evidence="4" id="KW-0804">Transcription</keyword>
<evidence type="ECO:0000256" key="3">
    <source>
        <dbReference type="ARBA" id="ARBA00023125"/>
    </source>
</evidence>
<dbReference type="FunFam" id="1.10.10.10:FF:000001">
    <property type="entry name" value="LysR family transcriptional regulator"/>
    <property type="match status" value="1"/>
</dbReference>
<dbReference type="PANTHER" id="PTHR30537">
    <property type="entry name" value="HTH-TYPE TRANSCRIPTIONAL REGULATOR"/>
    <property type="match status" value="1"/>
</dbReference>
<keyword evidence="2" id="KW-0805">Transcription regulation</keyword>
<gene>
    <name evidence="6" type="ORF">BKE38_07020</name>
</gene>
<dbReference type="RefSeq" id="WP_076956660.1">
    <property type="nucleotide sequence ID" value="NZ_MLCO01000054.1"/>
</dbReference>
<dbReference type="OrthoDB" id="9812435at2"/>
<dbReference type="InterPro" id="IPR036390">
    <property type="entry name" value="WH_DNA-bd_sf"/>
</dbReference>
<dbReference type="SUPFAM" id="SSF46785">
    <property type="entry name" value="Winged helix' DNA-binding domain"/>
    <property type="match status" value="1"/>
</dbReference>
<dbReference type="GO" id="GO:0043565">
    <property type="term" value="F:sequence-specific DNA binding"/>
    <property type="evidence" value="ECO:0007669"/>
    <property type="project" value="TreeGrafter"/>
</dbReference>
<keyword evidence="7" id="KW-1185">Reference proteome</keyword>
<dbReference type="InterPro" id="IPR058163">
    <property type="entry name" value="LysR-type_TF_proteobact-type"/>
</dbReference>
<dbReference type="EMBL" id="MLCO01000054">
    <property type="protein sequence ID" value="ONG56072.1"/>
    <property type="molecule type" value="Genomic_DNA"/>
</dbReference>
<evidence type="ECO:0000256" key="2">
    <source>
        <dbReference type="ARBA" id="ARBA00023015"/>
    </source>
</evidence>
<dbReference type="Pfam" id="PF03466">
    <property type="entry name" value="LysR_substrate"/>
    <property type="match status" value="1"/>
</dbReference>
<evidence type="ECO:0000313" key="6">
    <source>
        <dbReference type="EMBL" id="ONG56072.1"/>
    </source>
</evidence>
<proteinExistence type="inferred from homology"/>
<comment type="caution">
    <text evidence="6">The sequence shown here is derived from an EMBL/GenBank/DDBJ whole genome shotgun (WGS) entry which is preliminary data.</text>
</comment>
<evidence type="ECO:0000256" key="1">
    <source>
        <dbReference type="ARBA" id="ARBA00009437"/>
    </source>
</evidence>
<name>A0A1V2H663_9PROT</name>
<dbReference type="PROSITE" id="PS50931">
    <property type="entry name" value="HTH_LYSR"/>
    <property type="match status" value="1"/>
</dbReference>
<dbReference type="PANTHER" id="PTHR30537:SF1">
    <property type="entry name" value="HTH-TYPE TRANSCRIPTIONAL REGULATOR PGRR"/>
    <property type="match status" value="1"/>
</dbReference>
<accession>A0A1V2H663</accession>
<organism evidence="6 7">
    <name type="scientific">Teichococcus deserti</name>
    <dbReference type="NCBI Taxonomy" id="1817963"/>
    <lineage>
        <taxon>Bacteria</taxon>
        <taxon>Pseudomonadati</taxon>
        <taxon>Pseudomonadota</taxon>
        <taxon>Alphaproteobacteria</taxon>
        <taxon>Acetobacterales</taxon>
        <taxon>Roseomonadaceae</taxon>
        <taxon>Roseomonas</taxon>
    </lineage>
</organism>
<comment type="similarity">
    <text evidence="1">Belongs to the LysR transcriptional regulatory family.</text>
</comment>
<dbReference type="Pfam" id="PF00126">
    <property type="entry name" value="HTH_1"/>
    <property type="match status" value="1"/>
</dbReference>
<dbReference type="InterPro" id="IPR005119">
    <property type="entry name" value="LysR_subst-bd"/>
</dbReference>
<feature type="domain" description="HTH lysR-type" evidence="5">
    <location>
        <begin position="7"/>
        <end position="63"/>
    </location>
</feature>
<dbReference type="GO" id="GO:0006351">
    <property type="term" value="P:DNA-templated transcription"/>
    <property type="evidence" value="ECO:0007669"/>
    <property type="project" value="TreeGrafter"/>
</dbReference>